<evidence type="ECO:0000313" key="1">
    <source>
        <dbReference type="EMBL" id="KAJ1137572.1"/>
    </source>
</evidence>
<name>A0AAV7QDI4_PLEWA</name>
<gene>
    <name evidence="1" type="ORF">NDU88_003970</name>
</gene>
<dbReference type="Proteomes" id="UP001066276">
    <property type="component" value="Chromosome 6"/>
</dbReference>
<keyword evidence="2" id="KW-1185">Reference proteome</keyword>
<dbReference type="AlphaFoldDB" id="A0AAV7QDI4"/>
<dbReference type="EMBL" id="JANPWB010000010">
    <property type="protein sequence ID" value="KAJ1137572.1"/>
    <property type="molecule type" value="Genomic_DNA"/>
</dbReference>
<evidence type="ECO:0000313" key="2">
    <source>
        <dbReference type="Proteomes" id="UP001066276"/>
    </source>
</evidence>
<organism evidence="1 2">
    <name type="scientific">Pleurodeles waltl</name>
    <name type="common">Iberian ribbed newt</name>
    <dbReference type="NCBI Taxonomy" id="8319"/>
    <lineage>
        <taxon>Eukaryota</taxon>
        <taxon>Metazoa</taxon>
        <taxon>Chordata</taxon>
        <taxon>Craniata</taxon>
        <taxon>Vertebrata</taxon>
        <taxon>Euteleostomi</taxon>
        <taxon>Amphibia</taxon>
        <taxon>Batrachia</taxon>
        <taxon>Caudata</taxon>
        <taxon>Salamandroidea</taxon>
        <taxon>Salamandridae</taxon>
        <taxon>Pleurodelinae</taxon>
        <taxon>Pleurodeles</taxon>
    </lineage>
</organism>
<proteinExistence type="predicted"/>
<protein>
    <submittedName>
        <fullName evidence="1">Uncharacterized protein</fullName>
    </submittedName>
</protein>
<reference evidence="1" key="1">
    <citation type="journal article" date="2022" name="bioRxiv">
        <title>Sequencing and chromosome-scale assembly of the giantPleurodeles waltlgenome.</title>
        <authorList>
            <person name="Brown T."/>
            <person name="Elewa A."/>
            <person name="Iarovenko S."/>
            <person name="Subramanian E."/>
            <person name="Araus A.J."/>
            <person name="Petzold A."/>
            <person name="Susuki M."/>
            <person name="Suzuki K.-i.T."/>
            <person name="Hayashi T."/>
            <person name="Toyoda A."/>
            <person name="Oliveira C."/>
            <person name="Osipova E."/>
            <person name="Leigh N.D."/>
            <person name="Simon A."/>
            <person name="Yun M.H."/>
        </authorList>
    </citation>
    <scope>NUCLEOTIDE SEQUENCE</scope>
    <source>
        <strain evidence="1">20211129_DDA</strain>
        <tissue evidence="1">Liver</tissue>
    </source>
</reference>
<comment type="caution">
    <text evidence="1">The sequence shown here is derived from an EMBL/GenBank/DDBJ whole genome shotgun (WGS) entry which is preliminary data.</text>
</comment>
<accession>A0AAV7QDI4</accession>
<sequence>MLGPSATPDSLDPLACPGSQCCVCVRGASNREPPERPLLQFQQGAATSVVFPLRVAGHHWFIGKATAMFSQLGHTYTAAVRDRRPQWKAPLPAAQLDHAVSRVP</sequence>